<dbReference type="RefSeq" id="WP_284187724.1">
    <property type="nucleotide sequence ID" value="NZ_BSPX01000024.1"/>
</dbReference>
<keyword evidence="2" id="KW-1185">Reference proteome</keyword>
<accession>A0ABQ6FCH2</accession>
<comment type="caution">
    <text evidence="1">The sequence shown here is derived from an EMBL/GenBank/DDBJ whole genome shotgun (WGS) entry which is preliminary data.</text>
</comment>
<dbReference type="Proteomes" id="UP001157167">
    <property type="component" value="Unassembled WGS sequence"/>
</dbReference>
<name>A0ABQ6FCH2_9RHOO</name>
<evidence type="ECO:0000313" key="1">
    <source>
        <dbReference type="EMBL" id="GLT22410.1"/>
    </source>
</evidence>
<reference evidence="2" key="1">
    <citation type="journal article" date="2019" name="Int. J. Syst. Evol. Microbiol.">
        <title>The Global Catalogue of Microorganisms (GCM) 10K type strain sequencing project: providing services to taxonomists for standard genome sequencing and annotation.</title>
        <authorList>
            <consortium name="The Broad Institute Genomics Platform"/>
            <consortium name="The Broad Institute Genome Sequencing Center for Infectious Disease"/>
            <person name="Wu L."/>
            <person name="Ma J."/>
        </authorList>
    </citation>
    <scope>NUCLEOTIDE SEQUENCE [LARGE SCALE GENOMIC DNA]</scope>
    <source>
        <strain evidence="2">NBRC 102407</strain>
    </source>
</reference>
<dbReference type="EMBL" id="BSPX01000024">
    <property type="protein sequence ID" value="GLT22410.1"/>
    <property type="molecule type" value="Genomic_DNA"/>
</dbReference>
<evidence type="ECO:0000313" key="2">
    <source>
        <dbReference type="Proteomes" id="UP001157167"/>
    </source>
</evidence>
<gene>
    <name evidence="1" type="ORF">GCM10007933_18690</name>
</gene>
<protein>
    <submittedName>
        <fullName evidence="1">Uncharacterized protein</fullName>
    </submittedName>
</protein>
<organism evidence="1 2">
    <name type="scientific">Zoogloea oryzae</name>
    <dbReference type="NCBI Taxonomy" id="310767"/>
    <lineage>
        <taxon>Bacteria</taxon>
        <taxon>Pseudomonadati</taxon>
        <taxon>Pseudomonadota</taxon>
        <taxon>Betaproteobacteria</taxon>
        <taxon>Rhodocyclales</taxon>
        <taxon>Zoogloeaceae</taxon>
        <taxon>Zoogloea</taxon>
    </lineage>
</organism>
<proteinExistence type="predicted"/>
<sequence>MTQNLISLDLSADDVAEFDAALAVIETFVKPLLSLTAEEAKGLSKMGDKSEQFCRQAAMLLGQNRDMLPATFPLDEMVSDLASFDVLRPRAVRLHDAVARLDDTLMALGSDVMVAASKGYGLMQMFGKDESLTMLQDAMLVRRPGKRKSKDSPAA</sequence>